<feature type="region of interest" description="Disordered" evidence="1">
    <location>
        <begin position="182"/>
        <end position="203"/>
    </location>
</feature>
<dbReference type="RefSeq" id="WP_113945985.1">
    <property type="nucleotide sequence ID" value="NZ_JBHEEG010000019.1"/>
</dbReference>
<reference evidence="3 4" key="1">
    <citation type="submission" date="2018-06" db="EMBL/GenBank/DDBJ databases">
        <title>Genomic Encyclopedia of Type Strains, Phase IV (KMG-IV): sequencing the most valuable type-strain genomes for metagenomic binning, comparative biology and taxonomic classification.</title>
        <authorList>
            <person name="Goeker M."/>
        </authorList>
    </citation>
    <scope>NUCLEOTIDE SEQUENCE [LARGE SCALE GENOMIC DNA]</scope>
    <source>
        <strain evidence="3 4">DSM 25619</strain>
    </source>
</reference>
<feature type="transmembrane region" description="Helical" evidence="2">
    <location>
        <begin position="129"/>
        <end position="153"/>
    </location>
</feature>
<keyword evidence="2" id="KW-1133">Transmembrane helix</keyword>
<keyword evidence="2" id="KW-0812">Transmembrane</keyword>
<organism evidence="3 4">
    <name type="scientific">Pseudochrobactrum asaccharolyticum</name>
    <dbReference type="NCBI Taxonomy" id="354351"/>
    <lineage>
        <taxon>Bacteria</taxon>
        <taxon>Pseudomonadati</taxon>
        <taxon>Pseudomonadota</taxon>
        <taxon>Alphaproteobacteria</taxon>
        <taxon>Hyphomicrobiales</taxon>
        <taxon>Brucellaceae</taxon>
        <taxon>Pseudochrobactrum</taxon>
    </lineage>
</organism>
<evidence type="ECO:0000256" key="2">
    <source>
        <dbReference type="SAM" id="Phobius"/>
    </source>
</evidence>
<feature type="transmembrane region" description="Helical" evidence="2">
    <location>
        <begin position="82"/>
        <end position="109"/>
    </location>
</feature>
<dbReference type="PROSITE" id="PS51257">
    <property type="entry name" value="PROKAR_LIPOPROTEIN"/>
    <property type="match status" value="1"/>
</dbReference>
<name>A0A366DLU9_9HYPH</name>
<sequence>MKKNWEKLIRVLKISFIVAAGVAAGCFLPASAYRDTTSTIASFAGIIVAALVPTMILAATILSPMVKGKNEFNRLRGAIDQLISFFSGLFLWTLTLGFILIFGSLLQWVEIYIPIKFPVGDVSYAFKMPLTRIIGGISVSLILLILMQMIGFIHGVRVLFKIHAENIEKEINQILKEQARAASKASMPKDPRSGIGENIGILK</sequence>
<gene>
    <name evidence="3" type="ORF">DFR47_11023</name>
</gene>
<proteinExistence type="predicted"/>
<evidence type="ECO:0000313" key="3">
    <source>
        <dbReference type="EMBL" id="RBO91026.1"/>
    </source>
</evidence>
<dbReference type="Proteomes" id="UP000252893">
    <property type="component" value="Unassembled WGS sequence"/>
</dbReference>
<keyword evidence="4" id="KW-1185">Reference proteome</keyword>
<keyword evidence="2" id="KW-0472">Membrane</keyword>
<evidence type="ECO:0000256" key="1">
    <source>
        <dbReference type="SAM" id="MobiDB-lite"/>
    </source>
</evidence>
<dbReference type="AlphaFoldDB" id="A0A366DLU9"/>
<feature type="transmembrane region" description="Helical" evidence="2">
    <location>
        <begin position="39"/>
        <end position="62"/>
    </location>
</feature>
<comment type="caution">
    <text evidence="3">The sequence shown here is derived from an EMBL/GenBank/DDBJ whole genome shotgun (WGS) entry which is preliminary data.</text>
</comment>
<feature type="transmembrane region" description="Helical" evidence="2">
    <location>
        <begin position="12"/>
        <end position="33"/>
    </location>
</feature>
<protein>
    <submittedName>
        <fullName evidence="3">Uncharacterized protein</fullName>
    </submittedName>
</protein>
<dbReference type="EMBL" id="QNRH01000010">
    <property type="protein sequence ID" value="RBO91026.1"/>
    <property type="molecule type" value="Genomic_DNA"/>
</dbReference>
<accession>A0A366DLU9</accession>
<evidence type="ECO:0000313" key="4">
    <source>
        <dbReference type="Proteomes" id="UP000252893"/>
    </source>
</evidence>